<dbReference type="EMBL" id="BAABFR010000020">
    <property type="protein sequence ID" value="GAA4389767.1"/>
    <property type="molecule type" value="Genomic_DNA"/>
</dbReference>
<feature type="transmembrane region" description="Helical" evidence="1">
    <location>
        <begin position="140"/>
        <end position="159"/>
    </location>
</feature>
<feature type="transmembrane region" description="Helical" evidence="1">
    <location>
        <begin position="166"/>
        <end position="183"/>
    </location>
</feature>
<feature type="transmembrane region" description="Helical" evidence="1">
    <location>
        <begin position="224"/>
        <end position="244"/>
    </location>
</feature>
<keyword evidence="1" id="KW-0472">Membrane</keyword>
<evidence type="ECO:0000313" key="3">
    <source>
        <dbReference type="Proteomes" id="UP001500635"/>
    </source>
</evidence>
<dbReference type="Proteomes" id="UP001500635">
    <property type="component" value="Unassembled WGS sequence"/>
</dbReference>
<keyword evidence="2" id="KW-0012">Acyltransferase</keyword>
<accession>A0ABP8JEU5</accession>
<feature type="transmembrane region" description="Helical" evidence="1">
    <location>
        <begin position="264"/>
        <end position="284"/>
    </location>
</feature>
<feature type="transmembrane region" description="Helical" evidence="1">
    <location>
        <begin position="110"/>
        <end position="128"/>
    </location>
</feature>
<dbReference type="RefSeq" id="WP_344993709.1">
    <property type="nucleotide sequence ID" value="NZ_BAABFR010000020.1"/>
</dbReference>
<feature type="transmembrane region" description="Helical" evidence="1">
    <location>
        <begin position="381"/>
        <end position="403"/>
    </location>
</feature>
<keyword evidence="1" id="KW-0812">Transmembrane</keyword>
<protein>
    <submittedName>
        <fullName evidence="2">Acyltransferase</fullName>
    </submittedName>
</protein>
<name>A0ABP8JEU5_9ACTN</name>
<evidence type="ECO:0000256" key="1">
    <source>
        <dbReference type="SAM" id="Phobius"/>
    </source>
</evidence>
<keyword evidence="1" id="KW-1133">Transmembrane helix</keyword>
<dbReference type="GO" id="GO:0016746">
    <property type="term" value="F:acyltransferase activity"/>
    <property type="evidence" value="ECO:0007669"/>
    <property type="project" value="UniProtKB-KW"/>
</dbReference>
<feature type="transmembrane region" description="Helical" evidence="1">
    <location>
        <begin position="26"/>
        <end position="44"/>
    </location>
</feature>
<feature type="transmembrane region" description="Helical" evidence="1">
    <location>
        <begin position="337"/>
        <end position="360"/>
    </location>
</feature>
<feature type="transmembrane region" description="Helical" evidence="1">
    <location>
        <begin position="305"/>
        <end position="325"/>
    </location>
</feature>
<proteinExistence type="predicted"/>
<keyword evidence="3" id="KW-1185">Reference proteome</keyword>
<evidence type="ECO:0000313" key="2">
    <source>
        <dbReference type="EMBL" id="GAA4389767.1"/>
    </source>
</evidence>
<feature type="transmembrane region" description="Helical" evidence="1">
    <location>
        <begin position="64"/>
        <end position="89"/>
    </location>
</feature>
<keyword evidence="2" id="KW-0808">Transferase</keyword>
<gene>
    <name evidence="2" type="ORF">GCM10023147_16960</name>
</gene>
<feature type="transmembrane region" description="Helical" evidence="1">
    <location>
        <begin position="409"/>
        <end position="426"/>
    </location>
</feature>
<reference evidence="3" key="1">
    <citation type="journal article" date="2019" name="Int. J. Syst. Evol. Microbiol.">
        <title>The Global Catalogue of Microorganisms (GCM) 10K type strain sequencing project: providing services to taxonomists for standard genome sequencing and annotation.</title>
        <authorList>
            <consortium name="The Broad Institute Genomics Platform"/>
            <consortium name="The Broad Institute Genome Sequencing Center for Infectious Disease"/>
            <person name="Wu L."/>
            <person name="Ma J."/>
        </authorList>
    </citation>
    <scope>NUCLEOTIDE SEQUENCE [LARGE SCALE GENOMIC DNA]</scope>
    <source>
        <strain evidence="3">JCM 17688</strain>
    </source>
</reference>
<comment type="caution">
    <text evidence="2">The sequence shown here is derived from an EMBL/GenBank/DDBJ whole genome shotgun (WGS) entry which is preliminary data.</text>
</comment>
<organism evidence="2 3">
    <name type="scientific">Tsukamurella soli</name>
    <dbReference type="NCBI Taxonomy" id="644556"/>
    <lineage>
        <taxon>Bacteria</taxon>
        <taxon>Bacillati</taxon>
        <taxon>Actinomycetota</taxon>
        <taxon>Actinomycetes</taxon>
        <taxon>Mycobacteriales</taxon>
        <taxon>Tsukamurellaceae</taxon>
        <taxon>Tsukamurella</taxon>
    </lineage>
</organism>
<sequence>MRSVPPPASVAGTVPARDRAIDVARLGSLLVVMFGHCALLLATIDGGGVEVGNILGALPALQPLTWALQVMPMFFLVGGAVGVYALPAGGSSAAWGTWLLHRAQRLCRPTLWYLAIWSAVILVTRVVAGSESARALGAESVALLWFLGVYLVVLAFVPLLCRMRSAAQVAVVVGGLLAIAAAVDAVRLTTGSDTAGAGNFVAVWLIPTAIGVAYARRLLTVRTAVAVAVAAFAAQVVLAMFGPYDLSLVVTGADRVSNTSPPTVLLGLHCLWMSLAFVAVAAPVRRWAARPRVWHVTTVGNGGAMTLYLWHIPAIAVTALALHTAGLDAYDVHARGFWIRLALRCVVFAVVVAAAFLLLSPLEHRRLPWLDSQVVASGSRGVAAGTLVCLAGIALVVLSRYGLGSGPGWEALGAFAVALAGARAIAQRKRDTA</sequence>
<feature type="transmembrane region" description="Helical" evidence="1">
    <location>
        <begin position="195"/>
        <end position="215"/>
    </location>
</feature>